<dbReference type="Proteomes" id="UP000198654">
    <property type="component" value="Unassembled WGS sequence"/>
</dbReference>
<evidence type="ECO:0000256" key="11">
    <source>
        <dbReference type="PROSITE-ProRule" id="PRU00278"/>
    </source>
</evidence>
<dbReference type="PROSITE" id="PS01096">
    <property type="entry name" value="PPIC_PPIASE_1"/>
    <property type="match status" value="1"/>
</dbReference>
<name>A0A1G9FR68_9GAMM</name>
<dbReference type="SUPFAM" id="SSF109998">
    <property type="entry name" value="Triger factor/SurA peptide-binding domain-like"/>
    <property type="match status" value="1"/>
</dbReference>
<keyword evidence="3" id="KW-0997">Cell inner membrane</keyword>
<dbReference type="InterPro" id="IPR046357">
    <property type="entry name" value="PPIase_dom_sf"/>
</dbReference>
<dbReference type="InterPro" id="IPR027304">
    <property type="entry name" value="Trigger_fact/SurA_dom_sf"/>
</dbReference>
<protein>
    <recommendedName>
        <fullName evidence="9">Periplasmic chaperone PpiD</fullName>
    </recommendedName>
    <alternativeName>
        <fullName evidence="10">Periplasmic folding chaperone</fullName>
    </alternativeName>
</protein>
<keyword evidence="7" id="KW-0143">Chaperone</keyword>
<keyword evidence="15" id="KW-1185">Reference proteome</keyword>
<dbReference type="InterPro" id="IPR023058">
    <property type="entry name" value="PPIase_PpiC_CS"/>
</dbReference>
<evidence type="ECO:0000256" key="3">
    <source>
        <dbReference type="ARBA" id="ARBA00022519"/>
    </source>
</evidence>
<dbReference type="OrthoDB" id="9812372at2"/>
<evidence type="ECO:0000256" key="6">
    <source>
        <dbReference type="ARBA" id="ARBA00023136"/>
    </source>
</evidence>
<evidence type="ECO:0000256" key="8">
    <source>
        <dbReference type="ARBA" id="ARBA00038408"/>
    </source>
</evidence>
<keyword evidence="6 12" id="KW-0472">Membrane</keyword>
<comment type="subcellular location">
    <subcellularLocation>
        <location evidence="1">Cell inner membrane</location>
        <topology evidence="1">Single-pass type II membrane protein</topology>
        <orientation evidence="1">Periplasmic side</orientation>
    </subcellularLocation>
</comment>
<feature type="transmembrane region" description="Helical" evidence="12">
    <location>
        <begin position="12"/>
        <end position="37"/>
    </location>
</feature>
<evidence type="ECO:0000313" key="15">
    <source>
        <dbReference type="Proteomes" id="UP000198654"/>
    </source>
</evidence>
<dbReference type="InterPro" id="IPR000297">
    <property type="entry name" value="PPIase_PpiC"/>
</dbReference>
<evidence type="ECO:0000256" key="4">
    <source>
        <dbReference type="ARBA" id="ARBA00022692"/>
    </source>
</evidence>
<dbReference type="Pfam" id="PF13624">
    <property type="entry name" value="SurA_N_3"/>
    <property type="match status" value="1"/>
</dbReference>
<sequence>MLQSIRDRSQSMVAKVIVGAVIVTLALFGIESVVGLFTSGSDNIAEVNGEPITRQQVEIQVQRAIRSGQVPPEQEDAARSQIINQLVTQQLLDQYAEEGGLHASEAQLDRLIVNLPEFQDQSGAFSTDLFRNRLASAGYTPLSFRAQLKSDMVRQQVQQGLAASSFMLDSERQRLLELQRQTRSFRYHVLTGEDLQSPVEVTQEQLQAYYDEHQQQFQRPEQVRLEYVVLDQAKIAEQIDVDEQALRDAYAERQNSAEPRVSHIMATFGDERSRAEAEARLQEVRDRLAAGESFAALAAEYSDDATTAESGGDLGIITRGFFGEEFEEAAFSLDQGEVSNIVETDNGLHLLKVTEMNVPPFEEIRDELRDEAALAQAEDEFNERAQRLIDESFAADDLASVADSLGLTLQQSDWTSRGGASGVLSEPGVMDAAFAPDVLKEGYNSEVIELDAQRRLVLRVAEHREETTLPLDEVRQQVRERVVKQATQDALRQRAAQLAEALRNGETLELEWQRAQSVSRQESNDVPEPIMREAFRLPKPEQDDVVYGRATTEQGVALIALNEVSAGKASSDGQTDAFVVQLAQRLRAQAAIQGLLDDLREEAEIERL</sequence>
<keyword evidence="4 12" id="KW-0812">Transmembrane</keyword>
<dbReference type="RefSeq" id="WP_089725140.1">
    <property type="nucleotide sequence ID" value="NZ_FNGI01000001.1"/>
</dbReference>
<dbReference type="Pfam" id="PF00639">
    <property type="entry name" value="Rotamase"/>
    <property type="match status" value="1"/>
</dbReference>
<feature type="domain" description="PpiC" evidence="13">
    <location>
        <begin position="256"/>
        <end position="355"/>
    </location>
</feature>
<organism evidence="14 15">
    <name type="scientific">Modicisalibacter muralis</name>
    <dbReference type="NCBI Taxonomy" id="119000"/>
    <lineage>
        <taxon>Bacteria</taxon>
        <taxon>Pseudomonadati</taxon>
        <taxon>Pseudomonadota</taxon>
        <taxon>Gammaproteobacteria</taxon>
        <taxon>Oceanospirillales</taxon>
        <taxon>Halomonadaceae</taxon>
        <taxon>Modicisalibacter</taxon>
    </lineage>
</organism>
<evidence type="ECO:0000256" key="12">
    <source>
        <dbReference type="SAM" id="Phobius"/>
    </source>
</evidence>
<evidence type="ECO:0000256" key="10">
    <source>
        <dbReference type="ARBA" id="ARBA00042775"/>
    </source>
</evidence>
<gene>
    <name evidence="14" type="ORF">SAMN05661010_00487</name>
</gene>
<keyword evidence="5 12" id="KW-1133">Transmembrane helix</keyword>
<dbReference type="GO" id="GO:0003755">
    <property type="term" value="F:peptidyl-prolyl cis-trans isomerase activity"/>
    <property type="evidence" value="ECO:0007669"/>
    <property type="project" value="UniProtKB-KW"/>
</dbReference>
<dbReference type="Gene3D" id="1.10.4030.10">
    <property type="entry name" value="Porin chaperone SurA, peptide-binding domain"/>
    <property type="match status" value="1"/>
</dbReference>
<dbReference type="SUPFAM" id="SSF54534">
    <property type="entry name" value="FKBP-like"/>
    <property type="match status" value="1"/>
</dbReference>
<evidence type="ECO:0000256" key="2">
    <source>
        <dbReference type="ARBA" id="ARBA00022475"/>
    </source>
</evidence>
<dbReference type="PANTHER" id="PTHR47529:SF1">
    <property type="entry name" value="PERIPLASMIC CHAPERONE PPID"/>
    <property type="match status" value="1"/>
</dbReference>
<dbReference type="AlphaFoldDB" id="A0A1G9FR68"/>
<keyword evidence="11 14" id="KW-0413">Isomerase</keyword>
<dbReference type="InterPro" id="IPR052029">
    <property type="entry name" value="PpiD_chaperone"/>
</dbReference>
<accession>A0A1G9FR68</accession>
<evidence type="ECO:0000256" key="7">
    <source>
        <dbReference type="ARBA" id="ARBA00023186"/>
    </source>
</evidence>
<dbReference type="Gene3D" id="3.10.50.40">
    <property type="match status" value="1"/>
</dbReference>
<keyword evidence="11" id="KW-0697">Rotamase</keyword>
<evidence type="ECO:0000256" key="1">
    <source>
        <dbReference type="ARBA" id="ARBA00004382"/>
    </source>
</evidence>
<evidence type="ECO:0000256" key="5">
    <source>
        <dbReference type="ARBA" id="ARBA00022989"/>
    </source>
</evidence>
<dbReference type="PROSITE" id="PS50198">
    <property type="entry name" value="PPIC_PPIASE_2"/>
    <property type="match status" value="1"/>
</dbReference>
<reference evidence="14 15" key="1">
    <citation type="submission" date="2016-10" db="EMBL/GenBank/DDBJ databases">
        <authorList>
            <person name="de Groot N.N."/>
        </authorList>
    </citation>
    <scope>NUCLEOTIDE SEQUENCE [LARGE SCALE GENOMIC DNA]</scope>
    <source>
        <strain evidence="14 15">DSM 14789</strain>
    </source>
</reference>
<dbReference type="STRING" id="119000.SAMN05661010_00487"/>
<comment type="similarity">
    <text evidence="8">Belongs to the PpiD chaperone family.</text>
</comment>
<evidence type="ECO:0000256" key="9">
    <source>
        <dbReference type="ARBA" id="ARBA00040743"/>
    </source>
</evidence>
<evidence type="ECO:0000259" key="13">
    <source>
        <dbReference type="PROSITE" id="PS50198"/>
    </source>
</evidence>
<dbReference type="GO" id="GO:0005886">
    <property type="term" value="C:plasma membrane"/>
    <property type="evidence" value="ECO:0007669"/>
    <property type="project" value="UniProtKB-SubCell"/>
</dbReference>
<proteinExistence type="inferred from homology"/>
<keyword evidence="2" id="KW-1003">Cell membrane</keyword>
<evidence type="ECO:0000313" key="14">
    <source>
        <dbReference type="EMBL" id="SDK90889.1"/>
    </source>
</evidence>
<dbReference type="EMBL" id="FNGI01000001">
    <property type="protein sequence ID" value="SDK90889.1"/>
    <property type="molecule type" value="Genomic_DNA"/>
</dbReference>
<dbReference type="PANTHER" id="PTHR47529">
    <property type="entry name" value="PEPTIDYL-PROLYL CIS-TRANS ISOMERASE D"/>
    <property type="match status" value="1"/>
</dbReference>